<keyword evidence="3" id="KW-0012">Acyltransferase</keyword>
<proteinExistence type="inferred from homology"/>
<evidence type="ECO:0000313" key="5">
    <source>
        <dbReference type="Proteomes" id="UP000636709"/>
    </source>
</evidence>
<keyword evidence="2" id="KW-0808">Transferase</keyword>
<sequence>MADVHGSASDDVHTQVVTRRLVKASNTTTAPHVLAVSNLDLLYSNFTVSFLCVYRRPPAGDFDAVVASFEAALPSFLNHFLPFAGRVVTDPTSGLPEIHCNNDGAELVVGHADTALDYFSRVGSSLFKIRLPYDAAIALSVQLVSFACGGFSVAWCSSHLLVDGCAISMLIGMWSEFMRTGGRKLSVVPSHDRRSVLLRPRSPPSFGDAYTPADSRDRLVNVLANQCFVERLYYIDAGDVERLRRAASRDRDDAATRMEAVSVYLWKALAAVVADDDERCRMGWWVDRRRCFAGGSMMRGYVGNVTSFAVREASVEEIRRAAAPDVAAMVREAVAATAREEHFRELVDWLEEHKARRYLEATFRPETDFGFGKAVMAMPMELRGRQCSGYMVVAEHPGGDRSLFVSAFVWPQLAAALESDDGHVLKPVTAEYLGFKPCSKKFTAGNSVRSATKIRASKI</sequence>
<organism evidence="4 5">
    <name type="scientific">Digitaria exilis</name>
    <dbReference type="NCBI Taxonomy" id="1010633"/>
    <lineage>
        <taxon>Eukaryota</taxon>
        <taxon>Viridiplantae</taxon>
        <taxon>Streptophyta</taxon>
        <taxon>Embryophyta</taxon>
        <taxon>Tracheophyta</taxon>
        <taxon>Spermatophyta</taxon>
        <taxon>Magnoliopsida</taxon>
        <taxon>Liliopsida</taxon>
        <taxon>Poales</taxon>
        <taxon>Poaceae</taxon>
        <taxon>PACMAD clade</taxon>
        <taxon>Panicoideae</taxon>
        <taxon>Panicodae</taxon>
        <taxon>Paniceae</taxon>
        <taxon>Anthephorinae</taxon>
        <taxon>Digitaria</taxon>
    </lineage>
</organism>
<comment type="similarity">
    <text evidence="1">Belongs to the plant acyltransferase family.</text>
</comment>
<gene>
    <name evidence="4" type="ORF">HU200_043456</name>
</gene>
<name>A0A835BB34_9POAL</name>
<dbReference type="Pfam" id="PF02458">
    <property type="entry name" value="Transferase"/>
    <property type="match status" value="1"/>
</dbReference>
<accession>A0A835BB34</accession>
<evidence type="ECO:0000256" key="3">
    <source>
        <dbReference type="ARBA" id="ARBA00023315"/>
    </source>
</evidence>
<dbReference type="InterPro" id="IPR023213">
    <property type="entry name" value="CAT-like_dom_sf"/>
</dbReference>
<protein>
    <submittedName>
        <fullName evidence="4">Uncharacterized protein</fullName>
    </submittedName>
</protein>
<evidence type="ECO:0000256" key="1">
    <source>
        <dbReference type="ARBA" id="ARBA00009861"/>
    </source>
</evidence>
<reference evidence="4" key="1">
    <citation type="submission" date="2020-07" db="EMBL/GenBank/DDBJ databases">
        <title>Genome sequence and genetic diversity analysis of an under-domesticated orphan crop, white fonio (Digitaria exilis).</title>
        <authorList>
            <person name="Bennetzen J.L."/>
            <person name="Chen S."/>
            <person name="Ma X."/>
            <person name="Wang X."/>
            <person name="Yssel A.E.J."/>
            <person name="Chaluvadi S.R."/>
            <person name="Johnson M."/>
            <person name="Gangashetty P."/>
            <person name="Hamidou F."/>
            <person name="Sanogo M.D."/>
            <person name="Zwaenepoel A."/>
            <person name="Wallace J."/>
            <person name="Van De Peer Y."/>
            <person name="Van Deynze A."/>
        </authorList>
    </citation>
    <scope>NUCLEOTIDE SEQUENCE</scope>
    <source>
        <tissue evidence="4">Leaves</tissue>
    </source>
</reference>
<evidence type="ECO:0000256" key="2">
    <source>
        <dbReference type="ARBA" id="ARBA00022679"/>
    </source>
</evidence>
<comment type="caution">
    <text evidence="4">The sequence shown here is derived from an EMBL/GenBank/DDBJ whole genome shotgun (WGS) entry which is preliminary data.</text>
</comment>
<keyword evidence="5" id="KW-1185">Reference proteome</keyword>
<dbReference type="PANTHER" id="PTHR31642">
    <property type="entry name" value="TRICHOTHECENE 3-O-ACETYLTRANSFERASE"/>
    <property type="match status" value="1"/>
</dbReference>
<evidence type="ECO:0000313" key="4">
    <source>
        <dbReference type="EMBL" id="KAF8686629.1"/>
    </source>
</evidence>
<dbReference type="PANTHER" id="PTHR31642:SF160">
    <property type="entry name" value="HXXXD-TYPE ACYL-TRANSFERASE FAMILY PROTEIN"/>
    <property type="match status" value="1"/>
</dbReference>
<dbReference type="AlphaFoldDB" id="A0A835BB34"/>
<dbReference type="InterPro" id="IPR050317">
    <property type="entry name" value="Plant_Fungal_Acyltransferase"/>
</dbReference>
<dbReference type="Gene3D" id="3.30.559.10">
    <property type="entry name" value="Chloramphenicol acetyltransferase-like domain"/>
    <property type="match status" value="2"/>
</dbReference>
<dbReference type="Proteomes" id="UP000636709">
    <property type="component" value="Unassembled WGS sequence"/>
</dbReference>
<dbReference type="OrthoDB" id="647894at2759"/>
<dbReference type="GO" id="GO:0016747">
    <property type="term" value="F:acyltransferase activity, transferring groups other than amino-acyl groups"/>
    <property type="evidence" value="ECO:0007669"/>
    <property type="project" value="UniProtKB-ARBA"/>
</dbReference>
<dbReference type="EMBL" id="JACEFO010002063">
    <property type="protein sequence ID" value="KAF8686629.1"/>
    <property type="molecule type" value="Genomic_DNA"/>
</dbReference>